<sequence length="218" mass="24220">MFKKFQTSTDISGQTSVKSSVQRSIRSNILSQWKIDPETLEDIWPKKESIIHVKCREHISIYTLHGEPLFFQHFDGPLYPTLRLLHKYPFILPRVRIDRGAIRFLLSGAHMMCPGMTSAGGWLPPADAALPAGTPIAIDAEGKEHSVGVGITKLSTEEMKKVNKGIGVESVTYLGDDFWALQKLGESVGANLCTNLKAYGVLYTSRAWPLINTPEDSH</sequence>
<dbReference type="InterPro" id="IPR015947">
    <property type="entry name" value="PUA-like_sf"/>
</dbReference>
<dbReference type="GO" id="GO:0005737">
    <property type="term" value="C:cytoplasm"/>
    <property type="evidence" value="ECO:0007669"/>
    <property type="project" value="UniProtKB-SubCell"/>
</dbReference>
<comment type="subcellular location">
    <subcellularLocation>
        <location evidence="1 3">Cytoplasm</location>
    </subcellularLocation>
</comment>
<dbReference type="PIRSF" id="PIRSF005067">
    <property type="entry name" value="Tma_RNA-bind_prd"/>
    <property type="match status" value="1"/>
</dbReference>
<dbReference type="Gene3D" id="3.10.400.20">
    <property type="match status" value="1"/>
</dbReference>
<dbReference type="Pfam" id="PF17832">
    <property type="entry name" value="Pre-PUA"/>
    <property type="match status" value="1"/>
</dbReference>
<organism evidence="5 6">
    <name type="scientific">Hericium alpestre</name>
    <dbReference type="NCBI Taxonomy" id="135208"/>
    <lineage>
        <taxon>Eukaryota</taxon>
        <taxon>Fungi</taxon>
        <taxon>Dikarya</taxon>
        <taxon>Basidiomycota</taxon>
        <taxon>Agaricomycotina</taxon>
        <taxon>Agaricomycetes</taxon>
        <taxon>Russulales</taxon>
        <taxon>Hericiaceae</taxon>
        <taxon>Hericium</taxon>
    </lineage>
</organism>
<reference evidence="5 6" key="1">
    <citation type="submission" date="2019-02" db="EMBL/GenBank/DDBJ databases">
        <title>Genome sequencing of the rare red list fungi Hericium alpestre (H. flagellum).</title>
        <authorList>
            <person name="Buettner E."/>
            <person name="Kellner H."/>
        </authorList>
    </citation>
    <scope>NUCLEOTIDE SEQUENCE [LARGE SCALE GENOMIC DNA]</scope>
    <source>
        <strain evidence="5 6">DSM 108284</strain>
    </source>
</reference>
<dbReference type="SMART" id="SM00359">
    <property type="entry name" value="PUA"/>
    <property type="match status" value="1"/>
</dbReference>
<dbReference type="SUPFAM" id="SSF88697">
    <property type="entry name" value="PUA domain-like"/>
    <property type="match status" value="1"/>
</dbReference>
<evidence type="ECO:0000256" key="3">
    <source>
        <dbReference type="PIRNR" id="PIRNR005067"/>
    </source>
</evidence>
<dbReference type="AlphaFoldDB" id="A0A4Y9ZUU5"/>
<dbReference type="PANTHER" id="PTHR22798:SF0">
    <property type="entry name" value="MALIGNANT T-CELL-AMPLIFIED SEQUENCE 1"/>
    <property type="match status" value="1"/>
</dbReference>
<dbReference type="PROSITE" id="PS50890">
    <property type="entry name" value="PUA"/>
    <property type="match status" value="1"/>
</dbReference>
<feature type="domain" description="PUA" evidence="4">
    <location>
        <begin position="93"/>
        <end position="175"/>
    </location>
</feature>
<protein>
    <recommendedName>
        <fullName evidence="3">Translation machinery-associated protein 20</fullName>
    </recommendedName>
</protein>
<dbReference type="Proteomes" id="UP000298061">
    <property type="component" value="Unassembled WGS sequence"/>
</dbReference>
<dbReference type="EMBL" id="SFCI01000655">
    <property type="protein sequence ID" value="TFY78562.1"/>
    <property type="molecule type" value="Genomic_DNA"/>
</dbReference>
<dbReference type="GO" id="GO:0001731">
    <property type="term" value="P:formation of translation preinitiation complex"/>
    <property type="evidence" value="ECO:0007669"/>
    <property type="project" value="TreeGrafter"/>
</dbReference>
<evidence type="ECO:0000256" key="2">
    <source>
        <dbReference type="ARBA" id="ARBA00022490"/>
    </source>
</evidence>
<accession>A0A4Y9ZUU5</accession>
<keyword evidence="2 3" id="KW-0963">Cytoplasm</keyword>
<dbReference type="InterPro" id="IPR004521">
    <property type="entry name" value="Uncharacterised_CHP00451"/>
</dbReference>
<dbReference type="InterPro" id="IPR041366">
    <property type="entry name" value="Pre-PUA"/>
</dbReference>
<dbReference type="Pfam" id="PF01472">
    <property type="entry name" value="PUA"/>
    <property type="match status" value="1"/>
</dbReference>
<dbReference type="OrthoDB" id="10249667at2759"/>
<dbReference type="InterPro" id="IPR016437">
    <property type="entry name" value="MCT-1/Tma20"/>
</dbReference>
<comment type="function">
    <text evidence="3">Involved in translation.</text>
</comment>
<gene>
    <name evidence="5" type="ORF">EWM64_g5449</name>
</gene>
<comment type="caution">
    <text evidence="5">The sequence shown here is derived from an EMBL/GenBank/DDBJ whole genome shotgun (WGS) entry which is preliminary data.</text>
</comment>
<evidence type="ECO:0000313" key="6">
    <source>
        <dbReference type="Proteomes" id="UP000298061"/>
    </source>
</evidence>
<evidence type="ECO:0000256" key="1">
    <source>
        <dbReference type="ARBA" id="ARBA00004496"/>
    </source>
</evidence>
<proteinExistence type="inferred from homology"/>
<keyword evidence="6" id="KW-1185">Reference proteome</keyword>
<comment type="similarity">
    <text evidence="3">Belongs to the TMA20 family.</text>
</comment>
<dbReference type="STRING" id="135208.A0A4Y9ZUU5"/>
<dbReference type="PANTHER" id="PTHR22798">
    <property type="entry name" value="MCT-1 PROTEIN"/>
    <property type="match status" value="1"/>
</dbReference>
<evidence type="ECO:0000259" key="4">
    <source>
        <dbReference type="SMART" id="SM00359"/>
    </source>
</evidence>
<dbReference type="NCBIfam" id="TIGR00451">
    <property type="entry name" value="unchar_dom_2"/>
    <property type="match status" value="1"/>
</dbReference>
<evidence type="ECO:0000313" key="5">
    <source>
        <dbReference type="EMBL" id="TFY78562.1"/>
    </source>
</evidence>
<dbReference type="CDD" id="cd21155">
    <property type="entry name" value="PUA_MCTS-1-like"/>
    <property type="match status" value="1"/>
</dbReference>
<dbReference type="GO" id="GO:0003723">
    <property type="term" value="F:RNA binding"/>
    <property type="evidence" value="ECO:0007669"/>
    <property type="project" value="InterPro"/>
</dbReference>
<dbReference type="InterPro" id="IPR002478">
    <property type="entry name" value="PUA"/>
</dbReference>
<dbReference type="CDD" id="cd11609">
    <property type="entry name" value="MCT1_N"/>
    <property type="match status" value="1"/>
</dbReference>
<name>A0A4Y9ZUU5_9AGAM</name>